<dbReference type="OrthoDB" id="7596641at2"/>
<proteinExistence type="predicted"/>
<dbReference type="AlphaFoldDB" id="A0A285SG33"/>
<organism evidence="1 2">
    <name type="scientific">Stappia indica</name>
    <dbReference type="NCBI Taxonomy" id="538381"/>
    <lineage>
        <taxon>Bacteria</taxon>
        <taxon>Pseudomonadati</taxon>
        <taxon>Pseudomonadota</taxon>
        <taxon>Alphaproteobacteria</taxon>
        <taxon>Hyphomicrobiales</taxon>
        <taxon>Stappiaceae</taxon>
        <taxon>Stappia</taxon>
    </lineage>
</organism>
<evidence type="ECO:0000313" key="2">
    <source>
        <dbReference type="Proteomes" id="UP000219331"/>
    </source>
</evidence>
<dbReference type="EMBL" id="OBML01000005">
    <property type="protein sequence ID" value="SOC06721.1"/>
    <property type="molecule type" value="Genomic_DNA"/>
</dbReference>
<reference evidence="1 2" key="1">
    <citation type="submission" date="2017-08" db="EMBL/GenBank/DDBJ databases">
        <authorList>
            <person name="de Groot N.N."/>
        </authorList>
    </citation>
    <scope>NUCLEOTIDE SEQUENCE [LARGE SCALE GENOMIC DNA]</scope>
    <source>
        <strain evidence="1 2">USBA 352</strain>
    </source>
</reference>
<dbReference type="InterPro" id="IPR018691">
    <property type="entry name" value="DUF2188"/>
</dbReference>
<keyword evidence="2" id="KW-1185">Reference proteome</keyword>
<name>A0A285SG33_9HYPH</name>
<evidence type="ECO:0000313" key="1">
    <source>
        <dbReference type="EMBL" id="SOC06721.1"/>
    </source>
</evidence>
<dbReference type="Proteomes" id="UP000219331">
    <property type="component" value="Unassembled WGS sequence"/>
</dbReference>
<dbReference type="RefSeq" id="WP_067219497.1">
    <property type="nucleotide sequence ID" value="NZ_MBQE01000002.1"/>
</dbReference>
<dbReference type="Pfam" id="PF09954">
    <property type="entry name" value="DUF2188"/>
    <property type="match status" value="1"/>
</dbReference>
<dbReference type="STRING" id="538381.GCA_001696535_02112"/>
<evidence type="ECO:0008006" key="3">
    <source>
        <dbReference type="Google" id="ProtNLM"/>
    </source>
</evidence>
<protein>
    <recommendedName>
        <fullName evidence="3">DUF2188 domain-containing protein</fullName>
    </recommendedName>
</protein>
<accession>A0A285SG33</accession>
<sequence length="79" mass="8934">MTKVVYHVVEHDGGWAYQVADVFSETFATADEARVAALQAAREQTRPGDPEWIEYQDETGAWHVEQEPGNDRPQTEVES</sequence>
<gene>
    <name evidence="1" type="ORF">SAMN05421512_105178</name>
</gene>